<dbReference type="InterPro" id="IPR035919">
    <property type="entry name" value="EAL_sf"/>
</dbReference>
<dbReference type="FunFam" id="3.30.70.270:FF:000001">
    <property type="entry name" value="Diguanylate cyclase domain protein"/>
    <property type="match status" value="1"/>
</dbReference>
<dbReference type="Pfam" id="PF00990">
    <property type="entry name" value="GGDEF"/>
    <property type="match status" value="1"/>
</dbReference>
<organism evidence="7 8">
    <name type="scientific">Caballeronia novacaledonica</name>
    <dbReference type="NCBI Taxonomy" id="1544861"/>
    <lineage>
        <taxon>Bacteria</taxon>
        <taxon>Pseudomonadati</taxon>
        <taxon>Pseudomonadota</taxon>
        <taxon>Betaproteobacteria</taxon>
        <taxon>Burkholderiales</taxon>
        <taxon>Burkholderiaceae</taxon>
        <taxon>Caballeronia</taxon>
    </lineage>
</organism>
<dbReference type="PANTHER" id="PTHR44757:SF2">
    <property type="entry name" value="BIOFILM ARCHITECTURE MAINTENANCE PROTEIN MBAA"/>
    <property type="match status" value="1"/>
</dbReference>
<dbReference type="InterPro" id="IPR001633">
    <property type="entry name" value="EAL_dom"/>
</dbReference>
<keyword evidence="3" id="KW-0812">Transmembrane</keyword>
<feature type="domain" description="HAMP" evidence="5">
    <location>
        <begin position="284"/>
        <end position="336"/>
    </location>
</feature>
<dbReference type="Pfam" id="PF00672">
    <property type="entry name" value="HAMP"/>
    <property type="match status" value="1"/>
</dbReference>
<evidence type="ECO:0000256" key="2">
    <source>
        <dbReference type="SAM" id="MobiDB-lite"/>
    </source>
</evidence>
<evidence type="ECO:0000313" key="8">
    <source>
        <dbReference type="Proteomes" id="UP000238169"/>
    </source>
</evidence>
<dbReference type="CDD" id="cd01949">
    <property type="entry name" value="GGDEF"/>
    <property type="match status" value="1"/>
</dbReference>
<dbReference type="PROSITE" id="PS50887">
    <property type="entry name" value="GGDEF"/>
    <property type="match status" value="1"/>
</dbReference>
<dbReference type="CDD" id="cd01948">
    <property type="entry name" value="EAL"/>
    <property type="match status" value="1"/>
</dbReference>
<dbReference type="Gene3D" id="6.10.340.10">
    <property type="match status" value="1"/>
</dbReference>
<dbReference type="SUPFAM" id="SSF158472">
    <property type="entry name" value="HAMP domain-like"/>
    <property type="match status" value="1"/>
</dbReference>
<evidence type="ECO:0000259" key="4">
    <source>
        <dbReference type="PROSITE" id="PS50883"/>
    </source>
</evidence>
<dbReference type="GO" id="GO:0016020">
    <property type="term" value="C:membrane"/>
    <property type="evidence" value="ECO:0007669"/>
    <property type="project" value="InterPro"/>
</dbReference>
<dbReference type="InterPro" id="IPR052155">
    <property type="entry name" value="Biofilm_reg_signaling"/>
</dbReference>
<comment type="catalytic activity">
    <reaction evidence="1">
        <text>3',3'-c-di-GMP + H2O = 5'-phosphoguanylyl(3'-&gt;5')guanosine + H(+)</text>
        <dbReference type="Rhea" id="RHEA:24902"/>
        <dbReference type="ChEBI" id="CHEBI:15377"/>
        <dbReference type="ChEBI" id="CHEBI:15378"/>
        <dbReference type="ChEBI" id="CHEBI:58754"/>
        <dbReference type="ChEBI" id="CHEBI:58805"/>
        <dbReference type="EC" id="3.1.4.52"/>
    </reaction>
    <physiologicalReaction direction="left-to-right" evidence="1">
        <dbReference type="Rhea" id="RHEA:24903"/>
    </physiologicalReaction>
</comment>
<name>A0A2U3IDF9_9BURK</name>
<dbReference type="InterPro" id="IPR029150">
    <property type="entry name" value="dCache_3"/>
</dbReference>
<dbReference type="GO" id="GO:0071732">
    <property type="term" value="P:cellular response to nitric oxide"/>
    <property type="evidence" value="ECO:0007669"/>
    <property type="project" value="UniProtKB-ARBA"/>
</dbReference>
<evidence type="ECO:0000256" key="1">
    <source>
        <dbReference type="ARBA" id="ARBA00051114"/>
    </source>
</evidence>
<protein>
    <submittedName>
        <fullName evidence="7">Diguanylate cyclase</fullName>
    </submittedName>
</protein>
<sequence>MFLHSLRARIALVFIVLLLVAQAAAYLVINSVIVKNAYRGAEEQLTVAERVFGQVLRSNSEQLTQAASVAAADFGFRQAVATHDSKTVASALKNHGDRIHADIVMLVDLDGKLIADSHDAGHDGTEFPFPNLIRTVARKGDASSFGMIGGHAYQLVAVPVKAPITIAWVVMGFVIDDALAREMSMLTSLDVSFVTFDRDGKWGVLASSLPDAQRASLNDQGQLADAGFVTRVVRLHSEGRTVAVLLERSLNEALEPYRRLQSALLLITILGVIVSAIGSVFTARSVTRPIAALAQFSKRIGQGDYVEPIEIRQHDEIGQLAQAFNQMQEGIQEREQRITELAYMDRLTGLPNRALFSDRLQHAIASAMRGGTPLAVMMMDLDRFKYVNDTLGHPIGDMLLREVAQRLRSVLQRQTDTVARLGGDEFAVLLPTDNLEGARLIATRMLRALEQPITIEGQLVDVGASIGIVTFPDNGTDMNVLLRRADIAMYVAKRSNLGFALYDEKHDQNSAERLSLMSELRQAVEHDQLTLYYQPKVDLETHRVKYVEALVRWDHPTRGFVAPDQFIPFAEQTGYIKAISRWVADKAIAQCAEWHAHGIDLAVSVNVSARELIQSTLPETFQTLLDKHGVSPEYIWIEITESAIMDDPNHAIETLDRLHALGIRLSIDDFGTGYSSLSYLKRMPVDELKIDKSFVLGMVNHKDDETIVRSTIDLGHNMGLKVVAEGVEDEELMLRLKALRCDLAQGYHLSRPLPPAKLELWLKGWEVQRTSTPDRRLIPDDSEGVLSSQGSS</sequence>
<evidence type="ECO:0000259" key="6">
    <source>
        <dbReference type="PROSITE" id="PS50887"/>
    </source>
</evidence>
<dbReference type="OrthoDB" id="9813903at2"/>
<dbReference type="RefSeq" id="WP_106857712.1">
    <property type="nucleotide sequence ID" value="NZ_OGTP01000028.1"/>
</dbReference>
<dbReference type="SMART" id="SM00052">
    <property type="entry name" value="EAL"/>
    <property type="match status" value="1"/>
</dbReference>
<reference evidence="8" key="1">
    <citation type="submission" date="2018-01" db="EMBL/GenBank/DDBJ databases">
        <authorList>
            <person name="Peeters C."/>
        </authorList>
    </citation>
    <scope>NUCLEOTIDE SEQUENCE [LARGE SCALE GENOMIC DNA]</scope>
</reference>
<evidence type="ECO:0000313" key="7">
    <source>
        <dbReference type="EMBL" id="SPB18255.1"/>
    </source>
</evidence>
<accession>A0A2U3IDF9</accession>
<keyword evidence="8" id="KW-1185">Reference proteome</keyword>
<evidence type="ECO:0000256" key="3">
    <source>
        <dbReference type="SAM" id="Phobius"/>
    </source>
</evidence>
<dbReference type="GO" id="GO:0007165">
    <property type="term" value="P:signal transduction"/>
    <property type="evidence" value="ECO:0007669"/>
    <property type="project" value="InterPro"/>
</dbReference>
<dbReference type="EMBL" id="OGTP01000028">
    <property type="protein sequence ID" value="SPB18255.1"/>
    <property type="molecule type" value="Genomic_DNA"/>
</dbReference>
<keyword evidence="3" id="KW-0472">Membrane</keyword>
<dbReference type="Proteomes" id="UP000238169">
    <property type="component" value="Unassembled WGS sequence"/>
</dbReference>
<keyword evidence="3" id="KW-1133">Transmembrane helix</keyword>
<dbReference type="SUPFAM" id="SSF55073">
    <property type="entry name" value="Nucleotide cyclase"/>
    <property type="match status" value="1"/>
</dbReference>
<dbReference type="SMART" id="SM00267">
    <property type="entry name" value="GGDEF"/>
    <property type="match status" value="1"/>
</dbReference>
<evidence type="ECO:0000259" key="5">
    <source>
        <dbReference type="PROSITE" id="PS50885"/>
    </source>
</evidence>
<dbReference type="SMART" id="SM00304">
    <property type="entry name" value="HAMP"/>
    <property type="match status" value="1"/>
</dbReference>
<feature type="transmembrane region" description="Helical" evidence="3">
    <location>
        <begin position="263"/>
        <end position="283"/>
    </location>
</feature>
<dbReference type="AlphaFoldDB" id="A0A2U3IDF9"/>
<dbReference type="Gene3D" id="3.20.20.450">
    <property type="entry name" value="EAL domain"/>
    <property type="match status" value="1"/>
</dbReference>
<dbReference type="FunFam" id="3.20.20.450:FF:000001">
    <property type="entry name" value="Cyclic di-GMP phosphodiesterase yahA"/>
    <property type="match status" value="1"/>
</dbReference>
<dbReference type="PANTHER" id="PTHR44757">
    <property type="entry name" value="DIGUANYLATE CYCLASE DGCP"/>
    <property type="match status" value="1"/>
</dbReference>
<dbReference type="Pfam" id="PF14827">
    <property type="entry name" value="dCache_3"/>
    <property type="match status" value="1"/>
</dbReference>
<feature type="domain" description="EAL" evidence="4">
    <location>
        <begin position="513"/>
        <end position="766"/>
    </location>
</feature>
<dbReference type="CDD" id="cd06225">
    <property type="entry name" value="HAMP"/>
    <property type="match status" value="1"/>
</dbReference>
<dbReference type="Pfam" id="PF00563">
    <property type="entry name" value="EAL"/>
    <property type="match status" value="1"/>
</dbReference>
<proteinExistence type="predicted"/>
<dbReference type="InterPro" id="IPR000160">
    <property type="entry name" value="GGDEF_dom"/>
</dbReference>
<dbReference type="InterPro" id="IPR003660">
    <property type="entry name" value="HAMP_dom"/>
</dbReference>
<dbReference type="NCBIfam" id="TIGR00254">
    <property type="entry name" value="GGDEF"/>
    <property type="match status" value="1"/>
</dbReference>
<dbReference type="InterPro" id="IPR029787">
    <property type="entry name" value="Nucleotide_cyclase"/>
</dbReference>
<dbReference type="InterPro" id="IPR043128">
    <property type="entry name" value="Rev_trsase/Diguanyl_cyclase"/>
</dbReference>
<dbReference type="Gene3D" id="3.30.70.270">
    <property type="match status" value="1"/>
</dbReference>
<dbReference type="PROSITE" id="PS50883">
    <property type="entry name" value="EAL"/>
    <property type="match status" value="1"/>
</dbReference>
<dbReference type="GO" id="GO:0071111">
    <property type="term" value="F:cyclic-guanylate-specific phosphodiesterase activity"/>
    <property type="evidence" value="ECO:0007669"/>
    <property type="project" value="UniProtKB-EC"/>
</dbReference>
<feature type="region of interest" description="Disordered" evidence="2">
    <location>
        <begin position="773"/>
        <end position="792"/>
    </location>
</feature>
<feature type="domain" description="GGDEF" evidence="6">
    <location>
        <begin position="372"/>
        <end position="504"/>
    </location>
</feature>
<dbReference type="SUPFAM" id="SSF141868">
    <property type="entry name" value="EAL domain-like"/>
    <property type="match status" value="1"/>
</dbReference>
<dbReference type="PROSITE" id="PS50885">
    <property type="entry name" value="HAMP"/>
    <property type="match status" value="1"/>
</dbReference>
<gene>
    <name evidence="7" type="ORF">NOV72_05454</name>
</gene>